<sequence length="82" mass="9277">MAVKLPTASTNVIISHERIQALADPHPLCWNTSRLKILCNMLFHDLDEKGVSNSAPKIVFGYSRNVNRGTYMGHSHRKGQFR</sequence>
<reference evidence="1 2" key="1">
    <citation type="submission" date="2020-02" db="EMBL/GenBank/DDBJ databases">
        <authorList>
            <person name="Ferguson B K."/>
        </authorList>
    </citation>
    <scope>NUCLEOTIDE SEQUENCE [LARGE SCALE GENOMIC DNA]</scope>
</reference>
<gene>
    <name evidence="1" type="ORF">NTEN_LOCUS9292</name>
</gene>
<accession>A0A6H5GL61</accession>
<dbReference type="Proteomes" id="UP000479000">
    <property type="component" value="Unassembled WGS sequence"/>
</dbReference>
<keyword evidence="2" id="KW-1185">Reference proteome</keyword>
<proteinExistence type="predicted"/>
<name>A0A6H5GL61_9HEMI</name>
<dbReference type="EMBL" id="CADCXU010013910">
    <property type="protein sequence ID" value="CAB0003815.1"/>
    <property type="molecule type" value="Genomic_DNA"/>
</dbReference>
<organism evidence="1 2">
    <name type="scientific">Nesidiocoris tenuis</name>
    <dbReference type="NCBI Taxonomy" id="355587"/>
    <lineage>
        <taxon>Eukaryota</taxon>
        <taxon>Metazoa</taxon>
        <taxon>Ecdysozoa</taxon>
        <taxon>Arthropoda</taxon>
        <taxon>Hexapoda</taxon>
        <taxon>Insecta</taxon>
        <taxon>Pterygota</taxon>
        <taxon>Neoptera</taxon>
        <taxon>Paraneoptera</taxon>
        <taxon>Hemiptera</taxon>
        <taxon>Heteroptera</taxon>
        <taxon>Panheteroptera</taxon>
        <taxon>Cimicomorpha</taxon>
        <taxon>Miridae</taxon>
        <taxon>Dicyphina</taxon>
        <taxon>Nesidiocoris</taxon>
    </lineage>
</organism>
<evidence type="ECO:0000313" key="2">
    <source>
        <dbReference type="Proteomes" id="UP000479000"/>
    </source>
</evidence>
<feature type="non-terminal residue" evidence="1">
    <location>
        <position position="82"/>
    </location>
</feature>
<dbReference type="AlphaFoldDB" id="A0A6H5GL61"/>
<protein>
    <submittedName>
        <fullName evidence="1">Uncharacterized protein</fullName>
    </submittedName>
</protein>
<evidence type="ECO:0000313" key="1">
    <source>
        <dbReference type="EMBL" id="CAB0003815.1"/>
    </source>
</evidence>